<dbReference type="AlphaFoldDB" id="A0AAD9FYS6"/>
<evidence type="ECO:0000256" key="4">
    <source>
        <dbReference type="ARBA" id="ARBA00023136"/>
    </source>
</evidence>
<accession>A0AAD9FYS6</accession>
<keyword evidence="4 5" id="KW-0472">Membrane</keyword>
<feature type="signal peptide" evidence="6">
    <location>
        <begin position="1"/>
        <end position="20"/>
    </location>
</feature>
<dbReference type="InterPro" id="IPR002350">
    <property type="entry name" value="Kazal_dom"/>
</dbReference>
<dbReference type="InterPro" id="IPR012936">
    <property type="entry name" value="Erv_C"/>
</dbReference>
<dbReference type="EMBL" id="JASMQC010000057">
    <property type="protein sequence ID" value="KAK1928771.1"/>
    <property type="molecule type" value="Genomic_DNA"/>
</dbReference>
<feature type="domain" description="Kazal-like" evidence="8">
    <location>
        <begin position="100"/>
        <end position="151"/>
    </location>
</feature>
<dbReference type="InterPro" id="IPR045888">
    <property type="entry name" value="Erv"/>
</dbReference>
<proteinExistence type="predicted"/>
<comment type="subcellular location">
    <subcellularLocation>
        <location evidence="1">Membrane</location>
    </subcellularLocation>
</comment>
<dbReference type="GO" id="GO:0016020">
    <property type="term" value="C:membrane"/>
    <property type="evidence" value="ECO:0007669"/>
    <property type="project" value="UniProtKB-SubCell"/>
</dbReference>
<dbReference type="Gene3D" id="3.40.30.10">
    <property type="entry name" value="Glutaredoxin"/>
    <property type="match status" value="1"/>
</dbReference>
<dbReference type="GO" id="GO:0005783">
    <property type="term" value="C:endoplasmic reticulum"/>
    <property type="evidence" value="ECO:0007669"/>
    <property type="project" value="TreeGrafter"/>
</dbReference>
<dbReference type="SUPFAM" id="SSF100895">
    <property type="entry name" value="Kazal-type serine protease inhibitors"/>
    <property type="match status" value="2"/>
</dbReference>
<feature type="domain" description="Thioredoxin" evidence="7">
    <location>
        <begin position="262"/>
        <end position="397"/>
    </location>
</feature>
<dbReference type="SMART" id="SM00280">
    <property type="entry name" value="KAZAL"/>
    <property type="match status" value="2"/>
</dbReference>
<evidence type="ECO:0000256" key="6">
    <source>
        <dbReference type="SAM" id="SignalP"/>
    </source>
</evidence>
<feature type="transmembrane region" description="Helical" evidence="5">
    <location>
        <begin position="594"/>
        <end position="620"/>
    </location>
</feature>
<dbReference type="SUPFAM" id="SSF52833">
    <property type="entry name" value="Thioredoxin-like"/>
    <property type="match status" value="1"/>
</dbReference>
<dbReference type="Gene3D" id="3.30.60.30">
    <property type="match status" value="2"/>
</dbReference>
<dbReference type="InterPro" id="IPR039542">
    <property type="entry name" value="Erv_N"/>
</dbReference>
<dbReference type="PANTHER" id="PTHR10984">
    <property type="entry name" value="ENDOPLASMIC RETICULUM-GOLGI INTERMEDIATE COMPARTMENT PROTEIN"/>
    <property type="match status" value="1"/>
</dbReference>
<evidence type="ECO:0000313" key="10">
    <source>
        <dbReference type="Proteomes" id="UP001259832"/>
    </source>
</evidence>
<sequence>MNTYVALFATLVVALSGVWAHSEAEEASLHMKVTKQRSAKECDDGCERDFMPVCGTDGHTYGNDCLMDFATCENSTITKAYDGKCTKNHYVSALIQESQVDPERKCPTRCTREYIPICGSDGVTYANQCLFKVGQCLNHSLRVKHKGKHVPEDLQVHTYTGSFFSLLSFAAMGLLLLTHWEAYRMQSTKTTVVMDEHQEDRLRVNFNVSLLNVPCSVASVDLEDHMGQRFTNLTRHIRHFRLVTDRSSNQVQRLDEVVIDNHEKGIPVWGGVHRDTQGANVHYSTPLTSKNFDDFMAKYELVLVNFYAPWCPFCHQLHPEWERAAAQLPDHPEYSEMVRMASVDCTDPDAVWLCRRAHIRAFPSMLIYMYGSTSTRYIYNGPRKAEHLLQFLDLFFRRLEPDADFAEEVNVNNDRLGLPLPVRVNEDNLEGIDFKKRRPSNTVQTGASEGCEISGSIGVNRVPGMLVFTARSDDVSFNAQAIDVSHVVNHFSFGQVRRTENLFTGGNQMLAAPSNRYPLDRKIYTIESENVTVAHFLNVVGFDNQDNSRKTHLQQRSYEFSATTTQYEDKTPSALFTFDISPLVVQVTTDNIPFYHFITHLCAVIGGVFTILGLVDSGVFHAMNSIKKKQQLGKLS</sequence>
<dbReference type="Pfam" id="PF07970">
    <property type="entry name" value="COPIIcoated_ERV"/>
    <property type="match status" value="1"/>
</dbReference>
<dbReference type="InterPro" id="IPR013766">
    <property type="entry name" value="Thioredoxin_domain"/>
</dbReference>
<keyword evidence="3 5" id="KW-1133">Transmembrane helix</keyword>
<reference evidence="9" key="1">
    <citation type="submission" date="2023-08" db="EMBL/GenBank/DDBJ databases">
        <title>Reference Genome Resource for the Citrus Pathogen Phytophthora citrophthora.</title>
        <authorList>
            <person name="Moller H."/>
            <person name="Coetzee B."/>
            <person name="Rose L.J."/>
            <person name="Van Niekerk J.M."/>
        </authorList>
    </citation>
    <scope>NUCLEOTIDE SEQUENCE</scope>
    <source>
        <strain evidence="9">STE-U-9442</strain>
    </source>
</reference>
<dbReference type="PROSITE" id="PS51465">
    <property type="entry name" value="KAZAL_2"/>
    <property type="match status" value="2"/>
</dbReference>
<feature type="domain" description="Kazal-like" evidence="8">
    <location>
        <begin position="36"/>
        <end position="87"/>
    </location>
</feature>
<dbReference type="Proteomes" id="UP001259832">
    <property type="component" value="Unassembled WGS sequence"/>
</dbReference>
<dbReference type="PROSITE" id="PS51352">
    <property type="entry name" value="THIOREDOXIN_2"/>
    <property type="match status" value="1"/>
</dbReference>
<evidence type="ECO:0000256" key="2">
    <source>
        <dbReference type="ARBA" id="ARBA00022692"/>
    </source>
</evidence>
<dbReference type="CDD" id="cd00104">
    <property type="entry name" value="KAZAL_FS"/>
    <property type="match status" value="2"/>
</dbReference>
<evidence type="ECO:0000259" key="7">
    <source>
        <dbReference type="PROSITE" id="PS51352"/>
    </source>
</evidence>
<dbReference type="CDD" id="cd02961">
    <property type="entry name" value="PDI_a_family"/>
    <property type="match status" value="1"/>
</dbReference>
<evidence type="ECO:0000256" key="5">
    <source>
        <dbReference type="SAM" id="Phobius"/>
    </source>
</evidence>
<evidence type="ECO:0000256" key="1">
    <source>
        <dbReference type="ARBA" id="ARBA00004370"/>
    </source>
</evidence>
<dbReference type="InterPro" id="IPR036058">
    <property type="entry name" value="Kazal_dom_sf"/>
</dbReference>
<dbReference type="Pfam" id="PF13850">
    <property type="entry name" value="ERGIC_N"/>
    <property type="match status" value="1"/>
</dbReference>
<dbReference type="Pfam" id="PF00085">
    <property type="entry name" value="Thioredoxin"/>
    <property type="match status" value="1"/>
</dbReference>
<feature type="chain" id="PRO_5042241161" evidence="6">
    <location>
        <begin position="21"/>
        <end position="636"/>
    </location>
</feature>
<dbReference type="PANTHER" id="PTHR10984:SF37">
    <property type="entry name" value="PROTEIN DISULFIDE-ISOMERASE 5-3"/>
    <property type="match status" value="1"/>
</dbReference>
<dbReference type="Pfam" id="PF00050">
    <property type="entry name" value="Kazal_1"/>
    <property type="match status" value="2"/>
</dbReference>
<dbReference type="InterPro" id="IPR036249">
    <property type="entry name" value="Thioredoxin-like_sf"/>
</dbReference>
<comment type="caution">
    <text evidence="9">The sequence shown here is derived from an EMBL/GenBank/DDBJ whole genome shotgun (WGS) entry which is preliminary data.</text>
</comment>
<evidence type="ECO:0000313" key="9">
    <source>
        <dbReference type="EMBL" id="KAK1928771.1"/>
    </source>
</evidence>
<keyword evidence="10" id="KW-1185">Reference proteome</keyword>
<dbReference type="GO" id="GO:0030134">
    <property type="term" value="C:COPII-coated ER to Golgi transport vesicle"/>
    <property type="evidence" value="ECO:0007669"/>
    <property type="project" value="TreeGrafter"/>
</dbReference>
<protein>
    <submittedName>
        <fullName evidence="9">Protein disulfide-isomerase 5-4</fullName>
    </submittedName>
</protein>
<evidence type="ECO:0000256" key="3">
    <source>
        <dbReference type="ARBA" id="ARBA00022989"/>
    </source>
</evidence>
<dbReference type="FunFam" id="3.40.30.10:FF:000338">
    <property type="entry name" value="Disulfide-isomerase 5-4 protein"/>
    <property type="match status" value="1"/>
</dbReference>
<gene>
    <name evidence="9" type="ORF">P3T76_015709</name>
</gene>
<name>A0AAD9FYS6_9STRA</name>
<organism evidence="9 10">
    <name type="scientific">Phytophthora citrophthora</name>
    <dbReference type="NCBI Taxonomy" id="4793"/>
    <lineage>
        <taxon>Eukaryota</taxon>
        <taxon>Sar</taxon>
        <taxon>Stramenopiles</taxon>
        <taxon>Oomycota</taxon>
        <taxon>Peronosporomycetes</taxon>
        <taxon>Peronosporales</taxon>
        <taxon>Peronosporaceae</taxon>
        <taxon>Phytophthora</taxon>
    </lineage>
</organism>
<keyword evidence="6" id="KW-0732">Signal</keyword>
<keyword evidence="2 5" id="KW-0812">Transmembrane</keyword>
<evidence type="ECO:0000259" key="8">
    <source>
        <dbReference type="PROSITE" id="PS51465"/>
    </source>
</evidence>